<feature type="compositionally biased region" description="Low complexity" evidence="1">
    <location>
        <begin position="461"/>
        <end position="472"/>
    </location>
</feature>
<dbReference type="EMBL" id="DS268423">
    <property type="protein sequence ID" value="EFO90726.1"/>
    <property type="molecule type" value="Genomic_DNA"/>
</dbReference>
<dbReference type="GO" id="GO:0072687">
    <property type="term" value="C:meiotic spindle"/>
    <property type="evidence" value="ECO:0007669"/>
    <property type="project" value="EnsemblMetazoa"/>
</dbReference>
<feature type="transmembrane region" description="Helical" evidence="2">
    <location>
        <begin position="7"/>
        <end position="27"/>
    </location>
</feature>
<feature type="region of interest" description="Disordered" evidence="1">
    <location>
        <begin position="293"/>
        <end position="364"/>
    </location>
</feature>
<keyword evidence="4" id="KW-1185">Reference proteome</keyword>
<dbReference type="Proteomes" id="UP000008281">
    <property type="component" value="Unassembled WGS sequence"/>
</dbReference>
<keyword evidence="2" id="KW-0472">Membrane</keyword>
<feature type="region of interest" description="Disordered" evidence="1">
    <location>
        <begin position="129"/>
        <end position="157"/>
    </location>
</feature>
<name>E3M3G9_CAERE</name>
<dbReference type="STRING" id="31234.E3M3G9"/>
<dbReference type="GO" id="GO:0044877">
    <property type="term" value="F:protein-containing complex binding"/>
    <property type="evidence" value="ECO:0007669"/>
    <property type="project" value="EnsemblMetazoa"/>
</dbReference>
<feature type="region of interest" description="Disordered" evidence="1">
    <location>
        <begin position="179"/>
        <end position="249"/>
    </location>
</feature>
<dbReference type="GO" id="GO:0000235">
    <property type="term" value="C:astral microtubule"/>
    <property type="evidence" value="ECO:0007669"/>
    <property type="project" value="EnsemblMetazoa"/>
</dbReference>
<dbReference type="GO" id="GO:0019901">
    <property type="term" value="F:protein kinase binding"/>
    <property type="evidence" value="ECO:0007669"/>
    <property type="project" value="EnsemblMetazoa"/>
</dbReference>
<evidence type="ECO:0000256" key="2">
    <source>
        <dbReference type="SAM" id="Phobius"/>
    </source>
</evidence>
<keyword evidence="2" id="KW-1133">Transmembrane helix</keyword>
<dbReference type="eggNOG" id="ENOG502TFT4">
    <property type="taxonomic scope" value="Eukaryota"/>
</dbReference>
<dbReference type="GO" id="GO:0030953">
    <property type="term" value="P:astral microtubule organization"/>
    <property type="evidence" value="ECO:0007669"/>
    <property type="project" value="EnsemblMetazoa"/>
</dbReference>
<accession>E3M3G9</accession>
<dbReference type="GO" id="GO:0031616">
    <property type="term" value="C:spindle pole centrosome"/>
    <property type="evidence" value="ECO:0007669"/>
    <property type="project" value="EnsemblMetazoa"/>
</dbReference>
<dbReference type="HOGENOM" id="CLU_515109_0_0_1"/>
<gene>
    <name evidence="3" type="primary">Cre-tpxl-1</name>
    <name evidence="3" type="ORF">CRE_08285</name>
</gene>
<dbReference type="InParanoid" id="E3M3G9"/>
<feature type="region of interest" description="Disordered" evidence="1">
    <location>
        <begin position="383"/>
        <end position="473"/>
    </location>
</feature>
<organism evidence="4">
    <name type="scientific">Caenorhabditis remanei</name>
    <name type="common">Caenorhabditis vulgaris</name>
    <dbReference type="NCBI Taxonomy" id="31234"/>
    <lineage>
        <taxon>Eukaryota</taxon>
        <taxon>Metazoa</taxon>
        <taxon>Ecdysozoa</taxon>
        <taxon>Nematoda</taxon>
        <taxon>Chromadorea</taxon>
        <taxon>Rhabditida</taxon>
        <taxon>Rhabditina</taxon>
        <taxon>Rhabditomorpha</taxon>
        <taxon>Rhabditoidea</taxon>
        <taxon>Rhabditidae</taxon>
        <taxon>Peloderinae</taxon>
        <taxon>Caenorhabditis</taxon>
    </lineage>
</organism>
<reference evidence="3" key="1">
    <citation type="submission" date="2007-07" db="EMBL/GenBank/DDBJ databases">
        <title>PCAP assembly of the Caenorhabditis remanei genome.</title>
        <authorList>
            <consortium name="The Caenorhabditis remanei Sequencing Consortium"/>
            <person name="Wilson R.K."/>
        </authorList>
    </citation>
    <scope>NUCLEOTIDE SEQUENCE [LARGE SCALE GENOMIC DNA]</scope>
    <source>
        <strain evidence="3">PB4641</strain>
    </source>
</reference>
<keyword evidence="2" id="KW-0812">Transmembrane</keyword>
<evidence type="ECO:0000313" key="4">
    <source>
        <dbReference type="Proteomes" id="UP000008281"/>
    </source>
</evidence>
<protein>
    <submittedName>
        <fullName evidence="3">CRE-TPXL-1 protein</fullName>
    </submittedName>
</protein>
<evidence type="ECO:0000256" key="1">
    <source>
        <dbReference type="SAM" id="MobiDB-lite"/>
    </source>
</evidence>
<feature type="compositionally biased region" description="Basic and acidic residues" evidence="1">
    <location>
        <begin position="179"/>
        <end position="203"/>
    </location>
</feature>
<sequence>MFCATCFLSRFLFISFLFFSISLINHFRKMSKNQTIQEFDENFFSSIAVPKVKDYSRLSSSPSRDQPCESSYFEKHFPNLEGDTPVKMRLPSAVRESDDALPTLNTDNFLSSSSSSESTVHVVEQHESVETAAPVKPVPHQNREPLKIVPNDTAPVPAKPYGENQLIESLEKLTMFAAKEPEERLSQRRRSEQKKKQEEENKRRSALPAANRARSISTKRSVSREPTAAATRESSIPRSRHNSVTRTISAPITNAATGVVTRAMAARAAEVTFKAPGVRRSVMPIKIAQKTPVAAVKNDAAPGSGDRSRDRTRRTNTTGTSSFRRSVMPMKPTGSTTPIAPPRRSASVTKTTASLSKMTPKSRPIATANRSSILRMSVVKPTAPPTAAATDPEAQQKRLAAARPAAPVTQTARSRQAIRVQPGTPSTMIKKPAMPSSGQRPARPPVVTTRARSVDRAGQQPPATAGAVTPTAKVNRSDVFNRLAIPKASATPRVSHDGPTSSIRKTAVRPVPSYIYNVNKGYEKKPWIY</sequence>
<dbReference type="FunCoup" id="E3M3G9">
    <property type="interactions" value="7"/>
</dbReference>
<evidence type="ECO:0000313" key="3">
    <source>
        <dbReference type="EMBL" id="EFO90726.1"/>
    </source>
</evidence>
<dbReference type="AlphaFoldDB" id="E3M3G9"/>
<feature type="compositionally biased region" description="Low complexity" evidence="1">
    <location>
        <begin position="315"/>
        <end position="326"/>
    </location>
</feature>
<dbReference type="GO" id="GO:0090307">
    <property type="term" value="P:mitotic spindle assembly"/>
    <property type="evidence" value="ECO:0007669"/>
    <property type="project" value="EnsemblMetazoa"/>
</dbReference>
<dbReference type="OrthoDB" id="5847356at2759"/>
<dbReference type="OMA" id="CDTPVKM"/>
<proteinExistence type="predicted"/>
<feature type="compositionally biased region" description="Polar residues" evidence="1">
    <location>
        <begin position="346"/>
        <end position="359"/>
    </location>
</feature>